<evidence type="ECO:0000256" key="4">
    <source>
        <dbReference type="ARBA" id="ARBA00022737"/>
    </source>
</evidence>
<keyword evidence="5" id="KW-1133">Transmembrane helix</keyword>
<dbReference type="InterPro" id="IPR023415">
    <property type="entry name" value="LDLR_class-A_CS"/>
</dbReference>
<feature type="disulfide bond" evidence="10">
    <location>
        <begin position="178"/>
        <end position="193"/>
    </location>
</feature>
<sequence length="269" mass="30369">MQFTCQNGHCIPSYWQCDNYDDCGDNSDEQGCPSSTIRTFRFAQRQCGLLRWTTSDPLNCNDGDFHCYTSDLCIPYNWKCDGYRDCEDGSDEYDCISNATSKIYPNTCDWDSFVCDNGQYIPKNWECDFYEDCSDGSDEHYSSSTLMPYTTQDPGCRFLRVPCGPGATPRCVWQWFVCDGEADCSNRSDEAHCGTEEPGWPTTNIPVPTTISHCLNGDFKCRNGQKCIPRSEQCNSYYDCSDLSDGDGCQHVFTTQTPTICGMGQFFGP</sequence>
<dbReference type="PANTHER" id="PTHR22722:SF12">
    <property type="entry name" value="EGF-LIKE DOMAIN-CONTAINING PROTEIN"/>
    <property type="match status" value="1"/>
</dbReference>
<dbReference type="SUPFAM" id="SSF57424">
    <property type="entry name" value="LDL receptor-like module"/>
    <property type="match status" value="5"/>
</dbReference>
<dbReference type="EnsemblMetazoa" id="XM_030980218">
    <property type="protein sequence ID" value="XP_030836078"/>
    <property type="gene ID" value="LOC100890530"/>
</dbReference>
<dbReference type="FunFam" id="4.10.400.10:FF:000034">
    <property type="entry name" value="Low-density lipoprotein receptor-related protein 2"/>
    <property type="match status" value="1"/>
</dbReference>
<evidence type="ECO:0000256" key="3">
    <source>
        <dbReference type="ARBA" id="ARBA00022729"/>
    </source>
</evidence>
<dbReference type="PRINTS" id="PR00261">
    <property type="entry name" value="LDLRECEPTOR"/>
</dbReference>
<evidence type="ECO:0000256" key="1">
    <source>
        <dbReference type="ARBA" id="ARBA00004167"/>
    </source>
</evidence>
<reference evidence="11" key="2">
    <citation type="submission" date="2021-01" db="UniProtKB">
        <authorList>
            <consortium name="EnsemblMetazoa"/>
        </authorList>
    </citation>
    <scope>IDENTIFICATION</scope>
</reference>
<evidence type="ECO:0000256" key="8">
    <source>
        <dbReference type="ARBA" id="ARBA00023170"/>
    </source>
</evidence>
<keyword evidence="4" id="KW-0677">Repeat</keyword>
<feature type="disulfide bond" evidence="10">
    <location>
        <begin position="80"/>
        <end position="95"/>
    </location>
</feature>
<reference evidence="12" key="1">
    <citation type="submission" date="2015-02" db="EMBL/GenBank/DDBJ databases">
        <title>Genome sequencing for Strongylocentrotus purpuratus.</title>
        <authorList>
            <person name="Murali S."/>
            <person name="Liu Y."/>
            <person name="Vee V."/>
            <person name="English A."/>
            <person name="Wang M."/>
            <person name="Skinner E."/>
            <person name="Han Y."/>
            <person name="Muzny D.M."/>
            <person name="Worley K.C."/>
            <person name="Gibbs R.A."/>
        </authorList>
    </citation>
    <scope>NUCLEOTIDE SEQUENCE</scope>
</reference>
<dbReference type="RefSeq" id="XP_030836078.1">
    <property type="nucleotide sequence ID" value="XM_030980218.1"/>
</dbReference>
<dbReference type="OrthoDB" id="443634at2759"/>
<dbReference type="InterPro" id="IPR002172">
    <property type="entry name" value="LDrepeatLR_classA_rpt"/>
</dbReference>
<keyword evidence="7 10" id="KW-1015">Disulfide bond</keyword>
<evidence type="ECO:0000313" key="11">
    <source>
        <dbReference type="EnsemblMetazoa" id="XP_030836078"/>
    </source>
</evidence>
<dbReference type="GO" id="GO:0005886">
    <property type="term" value="C:plasma membrane"/>
    <property type="evidence" value="ECO:0000318"/>
    <property type="project" value="GO_Central"/>
</dbReference>
<dbReference type="OMA" id="CPSSTIR"/>
<keyword evidence="9" id="KW-0325">Glycoprotein</keyword>
<comment type="subcellular location">
    <subcellularLocation>
        <location evidence="1">Membrane</location>
        <topology evidence="1">Single-pass membrane protein</topology>
    </subcellularLocation>
</comment>
<keyword evidence="2" id="KW-0812">Transmembrane</keyword>
<organism evidence="11 12">
    <name type="scientific">Strongylocentrotus purpuratus</name>
    <name type="common">Purple sea urchin</name>
    <dbReference type="NCBI Taxonomy" id="7668"/>
    <lineage>
        <taxon>Eukaryota</taxon>
        <taxon>Metazoa</taxon>
        <taxon>Echinodermata</taxon>
        <taxon>Eleutherozoa</taxon>
        <taxon>Echinozoa</taxon>
        <taxon>Echinoidea</taxon>
        <taxon>Euechinoidea</taxon>
        <taxon>Echinacea</taxon>
        <taxon>Camarodonta</taxon>
        <taxon>Echinidea</taxon>
        <taxon>Strongylocentrotidae</taxon>
        <taxon>Strongylocentrotus</taxon>
    </lineage>
</organism>
<keyword evidence="3" id="KW-0732">Signal</keyword>
<dbReference type="Pfam" id="PF00057">
    <property type="entry name" value="Ldl_recept_a"/>
    <property type="match status" value="5"/>
</dbReference>
<dbReference type="PROSITE" id="PS50068">
    <property type="entry name" value="LDLRA_2"/>
    <property type="match status" value="5"/>
</dbReference>
<feature type="disulfide bond" evidence="10">
    <location>
        <begin position="234"/>
        <end position="249"/>
    </location>
</feature>
<dbReference type="Gene3D" id="2.40.128.620">
    <property type="match status" value="1"/>
</dbReference>
<comment type="caution">
    <text evidence="10">Lacks conserved residue(s) required for the propagation of feature annotation.</text>
</comment>
<dbReference type="InterPro" id="IPR036055">
    <property type="entry name" value="LDL_receptor-like_sf"/>
</dbReference>
<evidence type="ECO:0000256" key="9">
    <source>
        <dbReference type="ARBA" id="ARBA00023180"/>
    </source>
</evidence>
<protein>
    <submittedName>
        <fullName evidence="11">Uncharacterized protein</fullName>
    </submittedName>
</protein>
<evidence type="ECO:0000256" key="2">
    <source>
        <dbReference type="ARBA" id="ARBA00022692"/>
    </source>
</evidence>
<dbReference type="InterPro" id="IPR051221">
    <property type="entry name" value="LDLR-related"/>
</dbReference>
<keyword evidence="12" id="KW-1185">Reference proteome</keyword>
<dbReference type="PROSITE" id="PS01209">
    <property type="entry name" value="LDLRA_1"/>
    <property type="match status" value="1"/>
</dbReference>
<keyword evidence="6" id="KW-0472">Membrane</keyword>
<proteinExistence type="predicted"/>
<evidence type="ECO:0000256" key="10">
    <source>
        <dbReference type="PROSITE-ProRule" id="PRU00124"/>
    </source>
</evidence>
<feature type="disulfide bond" evidence="10">
    <location>
        <begin position="115"/>
        <end position="133"/>
    </location>
</feature>
<keyword evidence="8" id="KW-0675">Receptor</keyword>
<accession>A0A7M7NI35</accession>
<evidence type="ECO:0000256" key="6">
    <source>
        <dbReference type="ARBA" id="ARBA00023136"/>
    </source>
</evidence>
<dbReference type="GeneID" id="100890530"/>
<evidence type="ECO:0000313" key="12">
    <source>
        <dbReference type="Proteomes" id="UP000007110"/>
    </source>
</evidence>
<name>A0A7M7NI35_STRPU</name>
<evidence type="ECO:0000256" key="7">
    <source>
        <dbReference type="ARBA" id="ARBA00023157"/>
    </source>
</evidence>
<dbReference type="Proteomes" id="UP000007110">
    <property type="component" value="Unassembled WGS sequence"/>
</dbReference>
<evidence type="ECO:0000256" key="5">
    <source>
        <dbReference type="ARBA" id="ARBA00022989"/>
    </source>
</evidence>
<dbReference type="InParanoid" id="A0A7M7NI35"/>
<dbReference type="PANTHER" id="PTHR22722">
    <property type="entry name" value="LOW-DENSITY LIPOPROTEIN RECEPTOR-RELATED PROTEIN 2-RELATED"/>
    <property type="match status" value="1"/>
</dbReference>
<dbReference type="SMART" id="SM00192">
    <property type="entry name" value="LDLa"/>
    <property type="match status" value="5"/>
</dbReference>
<dbReference type="CDD" id="cd00112">
    <property type="entry name" value="LDLa"/>
    <property type="match status" value="5"/>
</dbReference>
<dbReference type="AlphaFoldDB" id="A0A7M7NI35"/>
<dbReference type="KEGG" id="spu:100890530"/>
<dbReference type="Gene3D" id="4.10.400.10">
    <property type="entry name" value="Low-density Lipoprotein Receptor"/>
    <property type="match status" value="4"/>
</dbReference>
<feature type="disulfide bond" evidence="10">
    <location>
        <begin position="17"/>
        <end position="32"/>
    </location>
</feature>
<feature type="disulfide bond" evidence="10">
    <location>
        <begin position="5"/>
        <end position="23"/>
    </location>
</feature>